<evidence type="ECO:0000313" key="6">
    <source>
        <dbReference type="EMBL" id="CAF0988588.1"/>
    </source>
</evidence>
<gene>
    <name evidence="7" type="ORF">JBS370_LOCUS9127</name>
    <name evidence="6" type="ORF">ZHD862_LOCUS11897</name>
</gene>
<evidence type="ECO:0000256" key="4">
    <source>
        <dbReference type="PIRSR" id="PIRSR601765-1"/>
    </source>
</evidence>
<evidence type="ECO:0000256" key="3">
    <source>
        <dbReference type="ARBA" id="ARBA00022833"/>
    </source>
</evidence>
<feature type="binding site" evidence="4">
    <location>
        <position position="107"/>
    </location>
    <ligand>
        <name>Zn(2+)</name>
        <dbReference type="ChEBI" id="CHEBI:29105"/>
    </ligand>
</feature>
<proteinExistence type="inferred from homology"/>
<feature type="binding site" evidence="4">
    <location>
        <position position="57"/>
    </location>
    <ligand>
        <name>Zn(2+)</name>
        <dbReference type="ChEBI" id="CHEBI:29105"/>
    </ligand>
</feature>
<keyword evidence="5" id="KW-0456">Lyase</keyword>
<dbReference type="AlphaFoldDB" id="A0A814FWN8"/>
<sequence length="199" mass="22366">MHKVIAAAIDSNILSTSESFIDQCCGQNAEYARNYDEKIYEFRAPPSKHLAIVCCMDARLDIFRILGLKPGEAHIIRNGGGRIRDAVRSLVCSQTLLQTREVMIIHHTDCGFTYFSNNNQVLAALKLQPGTDTGNLPVFQTIPGQVLESNKPDFMPITDLEQSIRDDLAEYKKYPMLNQNITVRGFLYNTKTGLLKEVI</sequence>
<feature type="binding site" evidence="4">
    <location>
        <position position="55"/>
    </location>
    <ligand>
        <name>Zn(2+)</name>
        <dbReference type="ChEBI" id="CHEBI:29105"/>
    </ligand>
</feature>
<dbReference type="PANTHER" id="PTHR43175:SF3">
    <property type="entry name" value="CARBON DISULFIDE HYDROLASE"/>
    <property type="match status" value="1"/>
</dbReference>
<dbReference type="PANTHER" id="PTHR43175">
    <property type="entry name" value="CARBONIC ANHYDRASE"/>
    <property type="match status" value="1"/>
</dbReference>
<dbReference type="GO" id="GO:0008270">
    <property type="term" value="F:zinc ion binding"/>
    <property type="evidence" value="ECO:0007669"/>
    <property type="project" value="UniProtKB-UniRule"/>
</dbReference>
<organism evidence="6 8">
    <name type="scientific">Rotaria sordida</name>
    <dbReference type="NCBI Taxonomy" id="392033"/>
    <lineage>
        <taxon>Eukaryota</taxon>
        <taxon>Metazoa</taxon>
        <taxon>Spiralia</taxon>
        <taxon>Gnathifera</taxon>
        <taxon>Rotifera</taxon>
        <taxon>Eurotatoria</taxon>
        <taxon>Bdelloidea</taxon>
        <taxon>Philodinida</taxon>
        <taxon>Philodinidae</taxon>
        <taxon>Rotaria</taxon>
    </lineage>
</organism>
<reference evidence="6" key="1">
    <citation type="submission" date="2021-02" db="EMBL/GenBank/DDBJ databases">
        <authorList>
            <person name="Nowell W R."/>
        </authorList>
    </citation>
    <scope>NUCLEOTIDE SEQUENCE</scope>
</reference>
<evidence type="ECO:0000256" key="1">
    <source>
        <dbReference type="ARBA" id="ARBA00006217"/>
    </source>
</evidence>
<evidence type="ECO:0000313" key="8">
    <source>
        <dbReference type="Proteomes" id="UP000663864"/>
    </source>
</evidence>
<comment type="function">
    <text evidence="5">Reversible hydration of carbon dioxide.</text>
</comment>
<dbReference type="EMBL" id="CAJNOT010000458">
    <property type="protein sequence ID" value="CAF0988588.1"/>
    <property type="molecule type" value="Genomic_DNA"/>
</dbReference>
<keyword evidence="3 4" id="KW-0862">Zinc</keyword>
<dbReference type="CDD" id="cd03379">
    <property type="entry name" value="beta_CA_cladeD"/>
    <property type="match status" value="1"/>
</dbReference>
<dbReference type="GO" id="GO:0004089">
    <property type="term" value="F:carbonate dehydratase activity"/>
    <property type="evidence" value="ECO:0007669"/>
    <property type="project" value="UniProtKB-UniRule"/>
</dbReference>
<protein>
    <recommendedName>
        <fullName evidence="5">Carbonic anhydrase</fullName>
        <ecNumber evidence="5">4.2.1.1</ecNumber>
    </recommendedName>
    <alternativeName>
        <fullName evidence="5">Carbonate dehydratase</fullName>
    </alternativeName>
</protein>
<comment type="cofactor">
    <cofactor evidence="4">
        <name>Zn(2+)</name>
        <dbReference type="ChEBI" id="CHEBI:29105"/>
    </cofactor>
    <text evidence="4">Binds 1 zinc ion per subunit.</text>
</comment>
<evidence type="ECO:0000313" key="7">
    <source>
        <dbReference type="EMBL" id="CAF3695171.1"/>
    </source>
</evidence>
<dbReference type="EC" id="4.2.1.1" evidence="5"/>
<evidence type="ECO:0000256" key="2">
    <source>
        <dbReference type="ARBA" id="ARBA00022723"/>
    </source>
</evidence>
<comment type="catalytic activity">
    <reaction evidence="5">
        <text>hydrogencarbonate + H(+) = CO2 + H2O</text>
        <dbReference type="Rhea" id="RHEA:10748"/>
        <dbReference type="ChEBI" id="CHEBI:15377"/>
        <dbReference type="ChEBI" id="CHEBI:15378"/>
        <dbReference type="ChEBI" id="CHEBI:16526"/>
        <dbReference type="ChEBI" id="CHEBI:17544"/>
        <dbReference type="EC" id="4.2.1.1"/>
    </reaction>
</comment>
<dbReference type="Proteomes" id="UP000663836">
    <property type="component" value="Unassembled WGS sequence"/>
</dbReference>
<dbReference type="SUPFAM" id="SSF53056">
    <property type="entry name" value="beta-carbonic anhydrase, cab"/>
    <property type="match status" value="1"/>
</dbReference>
<dbReference type="Proteomes" id="UP000663864">
    <property type="component" value="Unassembled WGS sequence"/>
</dbReference>
<comment type="similarity">
    <text evidence="1 5">Belongs to the beta-class carbonic anhydrase family.</text>
</comment>
<dbReference type="Gene3D" id="3.40.1050.10">
    <property type="entry name" value="Carbonic anhydrase"/>
    <property type="match status" value="1"/>
</dbReference>
<dbReference type="SMART" id="SM00947">
    <property type="entry name" value="Pro_CA"/>
    <property type="match status" value="1"/>
</dbReference>
<dbReference type="InterPro" id="IPR001765">
    <property type="entry name" value="Carbonic_anhydrase"/>
</dbReference>
<name>A0A814FWN8_9BILA</name>
<accession>A0A814FWN8</accession>
<evidence type="ECO:0000256" key="5">
    <source>
        <dbReference type="RuleBase" id="RU003956"/>
    </source>
</evidence>
<feature type="binding site" evidence="4">
    <location>
        <position position="110"/>
    </location>
    <ligand>
        <name>Zn(2+)</name>
        <dbReference type="ChEBI" id="CHEBI:29105"/>
    </ligand>
</feature>
<dbReference type="EMBL" id="CAJOBD010000606">
    <property type="protein sequence ID" value="CAF3695171.1"/>
    <property type="molecule type" value="Genomic_DNA"/>
</dbReference>
<keyword evidence="2 4" id="KW-0479">Metal-binding</keyword>
<dbReference type="Pfam" id="PF00484">
    <property type="entry name" value="Pro_CA"/>
    <property type="match status" value="1"/>
</dbReference>
<comment type="caution">
    <text evidence="6">The sequence shown here is derived from an EMBL/GenBank/DDBJ whole genome shotgun (WGS) entry which is preliminary data.</text>
</comment>
<dbReference type="InterPro" id="IPR036874">
    <property type="entry name" value="Carbonic_anhydrase_sf"/>
</dbReference>